<dbReference type="AlphaFoldDB" id="A0A5B0PIK7"/>
<keyword evidence="3" id="KW-1185">Reference proteome</keyword>
<dbReference type="EMBL" id="VSWC01000053">
    <property type="protein sequence ID" value="KAA1101485.1"/>
    <property type="molecule type" value="Genomic_DNA"/>
</dbReference>
<evidence type="ECO:0000313" key="3">
    <source>
        <dbReference type="Proteomes" id="UP000324748"/>
    </source>
</evidence>
<feature type="region of interest" description="Disordered" evidence="1">
    <location>
        <begin position="1"/>
        <end position="37"/>
    </location>
</feature>
<sequence length="116" mass="12526">MRQVVYHSDQEGKGLVTPRVHLDANPPGILTDEPTSADPAKPSLVLPKFFYHTPVTSSCTPILLFLFSHVTSTSSLVNKTDSTALVNFVSKTITTITYLQPPSKSSPCNPNSPSTL</sequence>
<accession>A0A5B0PIK7</accession>
<reference evidence="2 3" key="1">
    <citation type="submission" date="2019-05" db="EMBL/GenBank/DDBJ databases">
        <title>Emergence of the Ug99 lineage of the wheat stem rust pathogen through somatic hybridization.</title>
        <authorList>
            <person name="Li F."/>
            <person name="Upadhyaya N.M."/>
            <person name="Sperschneider J."/>
            <person name="Matny O."/>
            <person name="Nguyen-Phuc H."/>
            <person name="Mago R."/>
            <person name="Raley C."/>
            <person name="Miller M.E."/>
            <person name="Silverstein K.A.T."/>
            <person name="Henningsen E."/>
            <person name="Hirsch C.D."/>
            <person name="Visser B."/>
            <person name="Pretorius Z.A."/>
            <person name="Steffenson B.J."/>
            <person name="Schwessinger B."/>
            <person name="Dodds P.N."/>
            <person name="Figueroa M."/>
        </authorList>
    </citation>
    <scope>NUCLEOTIDE SEQUENCE [LARGE SCALE GENOMIC DNA]</scope>
    <source>
        <strain evidence="2">21-0</strain>
    </source>
</reference>
<proteinExistence type="predicted"/>
<dbReference type="Proteomes" id="UP000324748">
    <property type="component" value="Unassembled WGS sequence"/>
</dbReference>
<comment type="caution">
    <text evidence="2">The sequence shown here is derived from an EMBL/GenBank/DDBJ whole genome shotgun (WGS) entry which is preliminary data.</text>
</comment>
<name>A0A5B0PIK7_PUCGR</name>
<evidence type="ECO:0000313" key="2">
    <source>
        <dbReference type="EMBL" id="KAA1101485.1"/>
    </source>
</evidence>
<protein>
    <submittedName>
        <fullName evidence="2">Uncharacterized protein</fullName>
    </submittedName>
</protein>
<organism evidence="2 3">
    <name type="scientific">Puccinia graminis f. sp. tritici</name>
    <dbReference type="NCBI Taxonomy" id="56615"/>
    <lineage>
        <taxon>Eukaryota</taxon>
        <taxon>Fungi</taxon>
        <taxon>Dikarya</taxon>
        <taxon>Basidiomycota</taxon>
        <taxon>Pucciniomycotina</taxon>
        <taxon>Pucciniomycetes</taxon>
        <taxon>Pucciniales</taxon>
        <taxon>Pucciniaceae</taxon>
        <taxon>Puccinia</taxon>
    </lineage>
</organism>
<gene>
    <name evidence="2" type="ORF">PGT21_022229</name>
</gene>
<evidence type="ECO:0000256" key="1">
    <source>
        <dbReference type="SAM" id="MobiDB-lite"/>
    </source>
</evidence>